<dbReference type="Gene3D" id="3.40.630.30">
    <property type="match status" value="1"/>
</dbReference>
<protein>
    <recommendedName>
        <fullName evidence="1">N-acetyltransferase domain-containing protein</fullName>
    </recommendedName>
</protein>
<dbReference type="InterPro" id="IPR016181">
    <property type="entry name" value="Acyl_CoA_acyltransferase"/>
</dbReference>
<accession>A0A0P7BGG1</accession>
<evidence type="ECO:0000313" key="2">
    <source>
        <dbReference type="EMBL" id="KPM42303.1"/>
    </source>
</evidence>
<dbReference type="GO" id="GO:0016747">
    <property type="term" value="F:acyltransferase activity, transferring groups other than amino-acyl groups"/>
    <property type="evidence" value="ECO:0007669"/>
    <property type="project" value="InterPro"/>
</dbReference>
<dbReference type="STRING" id="78410.A0A0P7BGG1"/>
<sequence>MHQSRARQQGCSRMSGGRRGNLSIAAHLRRPMNSDGPSPRLPCADIDTITVATPASAIDIAQAHLSLLTPPSALVYLALAVFPSRAFHSLPFHCPLLRLVFIFKVITNLDWAVTDKGRSSVSLGTGLEVSIVYKEAYSSYRQIQSVDLWPQESNIYPIQRAIRQTLPTDDIVSHAAKLFSEPYGSWAEGPKKGKFSDTPNWNTVDAAATGMPMRLTANRLRSQYLLEGGECSYTRVTVDGELAGDVFTCRWTCDGRRVCWVTQLVVHKDYRGQGIGSTLLRLSKSDSDDVYGIMSSHPHACVAAAASYGTSIENISLDFIRHHSDAIMKASPIAYVKNASLVGSLFHVEDPTGLISGVNTRFFVDHEEPLDALS</sequence>
<gene>
    <name evidence="2" type="ORF">AK830_g4273</name>
</gene>
<feature type="domain" description="N-acetyltransferase" evidence="1">
    <location>
        <begin position="240"/>
        <end position="281"/>
    </location>
</feature>
<reference evidence="2 3" key="1">
    <citation type="submission" date="2015-09" db="EMBL/GenBank/DDBJ databases">
        <title>Draft genome of a European isolate of the apple canker pathogen Neonectria ditissima.</title>
        <authorList>
            <person name="Gomez-Cortecero A."/>
            <person name="Harrison R.J."/>
            <person name="Armitage A.D."/>
        </authorList>
    </citation>
    <scope>NUCLEOTIDE SEQUENCE [LARGE SCALE GENOMIC DNA]</scope>
    <source>
        <strain evidence="2 3">R09/05</strain>
    </source>
</reference>
<dbReference type="Pfam" id="PF13508">
    <property type="entry name" value="Acetyltransf_7"/>
    <property type="match status" value="1"/>
</dbReference>
<dbReference type="InterPro" id="IPR000182">
    <property type="entry name" value="GNAT_dom"/>
</dbReference>
<dbReference type="AlphaFoldDB" id="A0A0P7BGG1"/>
<proteinExistence type="predicted"/>
<dbReference type="SUPFAM" id="SSF55729">
    <property type="entry name" value="Acyl-CoA N-acyltransferases (Nat)"/>
    <property type="match status" value="1"/>
</dbReference>
<evidence type="ECO:0000313" key="3">
    <source>
        <dbReference type="Proteomes" id="UP000050424"/>
    </source>
</evidence>
<dbReference type="CDD" id="cd04301">
    <property type="entry name" value="NAT_SF"/>
    <property type="match status" value="1"/>
</dbReference>
<dbReference type="EMBL" id="LKCW01000051">
    <property type="protein sequence ID" value="KPM42303.1"/>
    <property type="molecule type" value="Genomic_DNA"/>
</dbReference>
<evidence type="ECO:0000259" key="1">
    <source>
        <dbReference type="Pfam" id="PF13508"/>
    </source>
</evidence>
<dbReference type="Proteomes" id="UP000050424">
    <property type="component" value="Unassembled WGS sequence"/>
</dbReference>
<name>A0A0P7BGG1_9HYPO</name>
<keyword evidence="3" id="KW-1185">Reference proteome</keyword>
<comment type="caution">
    <text evidence="2">The sequence shown here is derived from an EMBL/GenBank/DDBJ whole genome shotgun (WGS) entry which is preliminary data.</text>
</comment>
<organism evidence="2 3">
    <name type="scientific">Neonectria ditissima</name>
    <dbReference type="NCBI Taxonomy" id="78410"/>
    <lineage>
        <taxon>Eukaryota</taxon>
        <taxon>Fungi</taxon>
        <taxon>Dikarya</taxon>
        <taxon>Ascomycota</taxon>
        <taxon>Pezizomycotina</taxon>
        <taxon>Sordariomycetes</taxon>
        <taxon>Hypocreomycetidae</taxon>
        <taxon>Hypocreales</taxon>
        <taxon>Nectriaceae</taxon>
        <taxon>Neonectria</taxon>
    </lineage>
</organism>
<dbReference type="OrthoDB" id="2019666at2759"/>